<protein>
    <submittedName>
        <fullName evidence="1">Uncharacterized protein</fullName>
    </submittedName>
</protein>
<gene>
    <name evidence="1" type="ORF">M436DRAFT_52011</name>
</gene>
<name>A0A074WD11_9PEZI</name>
<dbReference type="GeneID" id="25411523"/>
<proteinExistence type="predicted"/>
<dbReference type="RefSeq" id="XP_013425102.1">
    <property type="nucleotide sequence ID" value="XM_013569648.1"/>
</dbReference>
<sequence length="90" mass="9836">VTHPLYFCTWYLEDVRTRSPLLGLSPDTLTNACKRIRNCASAKDRAIAEAAIRKASVSAAAVSSQCPARSANVITKEYFFPSTFCSFSNA</sequence>
<dbReference type="AlphaFoldDB" id="A0A074WD11"/>
<dbReference type="HOGENOM" id="CLU_2446554_0_0_1"/>
<feature type="non-terminal residue" evidence="1">
    <location>
        <position position="1"/>
    </location>
</feature>
<organism evidence="1 2">
    <name type="scientific">Aureobasidium namibiae CBS 147.97</name>
    <dbReference type="NCBI Taxonomy" id="1043004"/>
    <lineage>
        <taxon>Eukaryota</taxon>
        <taxon>Fungi</taxon>
        <taxon>Dikarya</taxon>
        <taxon>Ascomycota</taxon>
        <taxon>Pezizomycotina</taxon>
        <taxon>Dothideomycetes</taxon>
        <taxon>Dothideomycetidae</taxon>
        <taxon>Dothideales</taxon>
        <taxon>Saccotheciaceae</taxon>
        <taxon>Aureobasidium</taxon>
    </lineage>
</organism>
<dbReference type="EMBL" id="KL584715">
    <property type="protein sequence ID" value="KEQ70858.1"/>
    <property type="molecule type" value="Genomic_DNA"/>
</dbReference>
<evidence type="ECO:0000313" key="2">
    <source>
        <dbReference type="Proteomes" id="UP000027730"/>
    </source>
</evidence>
<dbReference type="Proteomes" id="UP000027730">
    <property type="component" value="Unassembled WGS sequence"/>
</dbReference>
<accession>A0A074WD11</accession>
<dbReference type="OrthoDB" id="3848409at2759"/>
<evidence type="ECO:0000313" key="1">
    <source>
        <dbReference type="EMBL" id="KEQ70858.1"/>
    </source>
</evidence>
<keyword evidence="2" id="KW-1185">Reference proteome</keyword>
<reference evidence="1 2" key="1">
    <citation type="journal article" date="2014" name="BMC Genomics">
        <title>Genome sequencing of four Aureobasidium pullulans varieties: biotechnological potential, stress tolerance, and description of new species.</title>
        <authorList>
            <person name="Gostin Ar C."/>
            <person name="Ohm R.A."/>
            <person name="Kogej T."/>
            <person name="Sonjak S."/>
            <person name="Turk M."/>
            <person name="Zajc J."/>
            <person name="Zalar P."/>
            <person name="Grube M."/>
            <person name="Sun H."/>
            <person name="Han J."/>
            <person name="Sharma A."/>
            <person name="Chiniquy J."/>
            <person name="Ngan C.Y."/>
            <person name="Lipzen A."/>
            <person name="Barry K."/>
            <person name="Grigoriev I.V."/>
            <person name="Gunde-Cimerman N."/>
        </authorList>
    </citation>
    <scope>NUCLEOTIDE SEQUENCE [LARGE SCALE GENOMIC DNA]</scope>
    <source>
        <strain evidence="1 2">CBS 147.97</strain>
    </source>
</reference>